<keyword evidence="3" id="KW-1185">Reference proteome</keyword>
<name>A0A1H5BXS3_STRMJ</name>
<organism evidence="2 3">
    <name type="scientific">Streptomyces melanosporofaciens</name>
    <dbReference type="NCBI Taxonomy" id="67327"/>
    <lineage>
        <taxon>Bacteria</taxon>
        <taxon>Bacillati</taxon>
        <taxon>Actinomycetota</taxon>
        <taxon>Actinomycetes</taxon>
        <taxon>Kitasatosporales</taxon>
        <taxon>Streptomycetaceae</taxon>
        <taxon>Streptomyces</taxon>
        <taxon>Streptomyces violaceusniger group</taxon>
    </lineage>
</organism>
<evidence type="ECO:0000313" key="2">
    <source>
        <dbReference type="EMBL" id="SED58924.1"/>
    </source>
</evidence>
<dbReference type="Proteomes" id="UP000198609">
    <property type="component" value="Unassembled WGS sequence"/>
</dbReference>
<gene>
    <name evidence="2" type="ORF">SAMN04490356_9103</name>
</gene>
<evidence type="ECO:0000313" key="3">
    <source>
        <dbReference type="Proteomes" id="UP000198609"/>
    </source>
</evidence>
<accession>A0A1H5BXS3</accession>
<sequence>MFPAALIVITAGALNLLADAVRDAGADELLPGGAPDPATGSPGATADTPDTTKEQADAALPVA</sequence>
<proteinExistence type="predicted"/>
<dbReference type="EMBL" id="FNST01000002">
    <property type="protein sequence ID" value="SED58924.1"/>
    <property type="molecule type" value="Genomic_DNA"/>
</dbReference>
<dbReference type="AlphaFoldDB" id="A0A1H5BXS3"/>
<reference evidence="3" key="1">
    <citation type="submission" date="2016-10" db="EMBL/GenBank/DDBJ databases">
        <authorList>
            <person name="Varghese N."/>
            <person name="Submissions S."/>
        </authorList>
    </citation>
    <scope>NUCLEOTIDE SEQUENCE [LARGE SCALE GENOMIC DNA]</scope>
    <source>
        <strain evidence="3">DSM 40318</strain>
    </source>
</reference>
<evidence type="ECO:0000256" key="1">
    <source>
        <dbReference type="SAM" id="MobiDB-lite"/>
    </source>
</evidence>
<protein>
    <submittedName>
        <fullName evidence="2">Peptide/nickel transport system permease protein</fullName>
    </submittedName>
</protein>
<feature type="region of interest" description="Disordered" evidence="1">
    <location>
        <begin position="26"/>
        <end position="63"/>
    </location>
</feature>